<dbReference type="Pfam" id="PF00076">
    <property type="entry name" value="RRM_1"/>
    <property type="match status" value="1"/>
</dbReference>
<feature type="region of interest" description="Disordered" evidence="3">
    <location>
        <begin position="1"/>
        <end position="140"/>
    </location>
</feature>
<dbReference type="PANTHER" id="PTHR23236:SF51">
    <property type="entry name" value="NUCLEOLAR PROTEIN 6"/>
    <property type="match status" value="1"/>
</dbReference>
<evidence type="ECO:0000256" key="2">
    <source>
        <dbReference type="PROSITE-ProRule" id="PRU00176"/>
    </source>
</evidence>
<dbReference type="EMBL" id="ML145088">
    <property type="protein sequence ID" value="TBU63692.1"/>
    <property type="molecule type" value="Genomic_DNA"/>
</dbReference>
<evidence type="ECO:0000256" key="1">
    <source>
        <dbReference type="ARBA" id="ARBA00022884"/>
    </source>
</evidence>
<dbReference type="STRING" id="114155.A0A4Q9Q837"/>
<dbReference type="PROSITE" id="PS50102">
    <property type="entry name" value="RRM"/>
    <property type="match status" value="1"/>
</dbReference>
<accession>A0A4Q9Q837</accession>
<feature type="compositionally biased region" description="Basic residues" evidence="3">
    <location>
        <begin position="320"/>
        <end position="333"/>
    </location>
</feature>
<evidence type="ECO:0000259" key="4">
    <source>
        <dbReference type="PROSITE" id="PS50102"/>
    </source>
</evidence>
<dbReference type="GO" id="GO:0005730">
    <property type="term" value="C:nucleolus"/>
    <property type="evidence" value="ECO:0007669"/>
    <property type="project" value="TreeGrafter"/>
</dbReference>
<feature type="compositionally biased region" description="Basic and acidic residues" evidence="3">
    <location>
        <begin position="70"/>
        <end position="90"/>
    </location>
</feature>
<sequence>MSSAPKLTKKQKKALAFRDRGKGKGKGKAKSFDDLDRDIPVEEDQDRADAALLLADEGASSEAEAGPPKDVVKGSAKVEGRSGAEDGREKGKGKKRKRDEGIVEVLEKETECAAPKDKAKKKRKGADGDAVDVGEDAEGAGKTRKPKFILFVGNLKYTTTKEAVEQHFSKCDPPPTVRLMTPKPSATSKPSVKSKGFAFVEFKHRNALQQGLKLHQSELEGRKINVELTAGGGGNSEHRLEKVKQRNKGLHDQRKKQLLTRRSGKKNAEGEDEGAEGAGEREEVQLERPQRYSATSGVEQVPLKQRTWSIPEETDEAPAGKKRGNKKGKKRPPKPLGTGVNAIPVG</sequence>
<dbReference type="InterPro" id="IPR000504">
    <property type="entry name" value="RRM_dom"/>
</dbReference>
<feature type="compositionally biased region" description="Basic and acidic residues" evidence="3">
    <location>
        <begin position="236"/>
        <end position="252"/>
    </location>
</feature>
<gene>
    <name evidence="5" type="ORF">BD310DRAFT_915728</name>
</gene>
<dbReference type="SMART" id="SM00360">
    <property type="entry name" value="RRM"/>
    <property type="match status" value="1"/>
</dbReference>
<dbReference type="GO" id="GO:0019843">
    <property type="term" value="F:rRNA binding"/>
    <property type="evidence" value="ECO:0007669"/>
    <property type="project" value="TreeGrafter"/>
</dbReference>
<proteinExistence type="predicted"/>
<name>A0A4Q9Q837_9APHY</name>
<keyword evidence="6" id="KW-1185">Reference proteome</keyword>
<feature type="compositionally biased region" description="Basic and acidic residues" evidence="3">
    <location>
        <begin position="30"/>
        <end position="40"/>
    </location>
</feature>
<dbReference type="InterPro" id="IPR012677">
    <property type="entry name" value="Nucleotide-bd_a/b_plait_sf"/>
</dbReference>
<feature type="region of interest" description="Disordered" evidence="3">
    <location>
        <begin position="165"/>
        <end position="193"/>
    </location>
</feature>
<feature type="compositionally biased region" description="Basic residues" evidence="3">
    <location>
        <begin position="253"/>
        <end position="265"/>
    </location>
</feature>
<organism evidence="5 6">
    <name type="scientific">Dichomitus squalens</name>
    <dbReference type="NCBI Taxonomy" id="114155"/>
    <lineage>
        <taxon>Eukaryota</taxon>
        <taxon>Fungi</taxon>
        <taxon>Dikarya</taxon>
        <taxon>Basidiomycota</taxon>
        <taxon>Agaricomycotina</taxon>
        <taxon>Agaricomycetes</taxon>
        <taxon>Polyporales</taxon>
        <taxon>Polyporaceae</taxon>
        <taxon>Dichomitus</taxon>
    </lineage>
</organism>
<evidence type="ECO:0000256" key="3">
    <source>
        <dbReference type="SAM" id="MobiDB-lite"/>
    </source>
</evidence>
<feature type="compositionally biased region" description="Basic and acidic residues" evidence="3">
    <location>
        <begin position="278"/>
        <end position="290"/>
    </location>
</feature>
<feature type="compositionally biased region" description="Acidic residues" evidence="3">
    <location>
        <begin position="129"/>
        <end position="138"/>
    </location>
</feature>
<feature type="region of interest" description="Disordered" evidence="3">
    <location>
        <begin position="225"/>
        <end position="346"/>
    </location>
</feature>
<dbReference type="AlphaFoldDB" id="A0A4Q9Q837"/>
<evidence type="ECO:0000313" key="5">
    <source>
        <dbReference type="EMBL" id="TBU63692.1"/>
    </source>
</evidence>
<feature type="domain" description="RRM" evidence="4">
    <location>
        <begin position="148"/>
        <end position="231"/>
    </location>
</feature>
<dbReference type="SUPFAM" id="SSF54928">
    <property type="entry name" value="RNA-binding domain, RBD"/>
    <property type="match status" value="1"/>
</dbReference>
<evidence type="ECO:0000313" key="6">
    <source>
        <dbReference type="Proteomes" id="UP000292082"/>
    </source>
</evidence>
<dbReference type="CDD" id="cd12400">
    <property type="entry name" value="RRM_Nop6"/>
    <property type="match status" value="1"/>
</dbReference>
<feature type="compositionally biased region" description="Basic and acidic residues" evidence="3">
    <location>
        <begin position="98"/>
        <end position="117"/>
    </location>
</feature>
<dbReference type="Proteomes" id="UP000292082">
    <property type="component" value="Unassembled WGS sequence"/>
</dbReference>
<dbReference type="Gene3D" id="3.30.70.330">
    <property type="match status" value="1"/>
</dbReference>
<dbReference type="GO" id="GO:0042274">
    <property type="term" value="P:ribosomal small subunit biogenesis"/>
    <property type="evidence" value="ECO:0007669"/>
    <property type="project" value="TreeGrafter"/>
</dbReference>
<keyword evidence="1 2" id="KW-0694">RNA-binding</keyword>
<dbReference type="InterPro" id="IPR035979">
    <property type="entry name" value="RBD_domain_sf"/>
</dbReference>
<dbReference type="PANTHER" id="PTHR23236">
    <property type="entry name" value="EUKARYOTIC TRANSLATION INITIATION FACTOR 4B/4H"/>
    <property type="match status" value="1"/>
</dbReference>
<reference evidence="5 6" key="1">
    <citation type="submission" date="2019-01" db="EMBL/GenBank/DDBJ databases">
        <title>Draft genome sequences of three monokaryotic isolates of the white-rot basidiomycete fungus Dichomitus squalens.</title>
        <authorList>
            <consortium name="DOE Joint Genome Institute"/>
            <person name="Lopez S.C."/>
            <person name="Andreopoulos B."/>
            <person name="Pangilinan J."/>
            <person name="Lipzen A."/>
            <person name="Riley R."/>
            <person name="Ahrendt S."/>
            <person name="Ng V."/>
            <person name="Barry K."/>
            <person name="Daum C."/>
            <person name="Grigoriev I.V."/>
            <person name="Hilden K.S."/>
            <person name="Makela M.R."/>
            <person name="de Vries R.P."/>
        </authorList>
    </citation>
    <scope>NUCLEOTIDE SEQUENCE [LARGE SCALE GENOMIC DNA]</scope>
    <source>
        <strain evidence="5 6">CBS 464.89</strain>
    </source>
</reference>
<protein>
    <recommendedName>
        <fullName evidence="4">RRM domain-containing protein</fullName>
    </recommendedName>
</protein>
<feature type="compositionally biased region" description="Low complexity" evidence="3">
    <location>
        <begin position="50"/>
        <end position="66"/>
    </location>
</feature>
<dbReference type="InterPro" id="IPR034228">
    <property type="entry name" value="Nop6_RRM"/>
</dbReference>